<sequence length="76" mass="9294">MAEKRKRRTWRKNNQGEPGDKTIHKNKYGFIEIENPIYYNNNLYFSPPEFLMRKPTPEERREIVINYIIKHSGQRI</sequence>
<feature type="compositionally biased region" description="Basic residues" evidence="1">
    <location>
        <begin position="1"/>
        <end position="11"/>
    </location>
</feature>
<protein>
    <submittedName>
        <fullName evidence="2">Uncharacterized protein</fullName>
    </submittedName>
</protein>
<dbReference type="Proteomes" id="UP000824179">
    <property type="component" value="Unassembled WGS sequence"/>
</dbReference>
<feature type="non-terminal residue" evidence="2">
    <location>
        <position position="76"/>
    </location>
</feature>
<gene>
    <name evidence="2" type="ORF">IAB90_01240</name>
</gene>
<accession>A0A9D1AET9</accession>
<dbReference type="AlphaFoldDB" id="A0A9D1AET9"/>
<name>A0A9D1AET9_9FIRM</name>
<evidence type="ECO:0000313" key="2">
    <source>
        <dbReference type="EMBL" id="HIR38983.1"/>
    </source>
</evidence>
<reference evidence="2" key="2">
    <citation type="journal article" date="2021" name="PeerJ">
        <title>Extensive microbial diversity within the chicken gut microbiome revealed by metagenomics and culture.</title>
        <authorList>
            <person name="Gilroy R."/>
            <person name="Ravi A."/>
            <person name="Getino M."/>
            <person name="Pursley I."/>
            <person name="Horton D.L."/>
            <person name="Alikhan N.F."/>
            <person name="Baker D."/>
            <person name="Gharbi K."/>
            <person name="Hall N."/>
            <person name="Watson M."/>
            <person name="Adriaenssens E.M."/>
            <person name="Foster-Nyarko E."/>
            <person name="Jarju S."/>
            <person name="Secka A."/>
            <person name="Antonio M."/>
            <person name="Oren A."/>
            <person name="Chaudhuri R.R."/>
            <person name="La Ragione R."/>
            <person name="Hildebrand F."/>
            <person name="Pallen M.J."/>
        </authorList>
    </citation>
    <scope>NUCLEOTIDE SEQUENCE</scope>
    <source>
        <strain evidence="2">ChiW25-3613</strain>
    </source>
</reference>
<proteinExistence type="predicted"/>
<organism evidence="2 3">
    <name type="scientific">Candidatus Coproplasma stercoripullorum</name>
    <dbReference type="NCBI Taxonomy" id="2840751"/>
    <lineage>
        <taxon>Bacteria</taxon>
        <taxon>Bacillati</taxon>
        <taxon>Bacillota</taxon>
        <taxon>Clostridia</taxon>
        <taxon>Eubacteriales</taxon>
        <taxon>Candidatus Coproplasma</taxon>
    </lineage>
</organism>
<evidence type="ECO:0000256" key="1">
    <source>
        <dbReference type="SAM" id="MobiDB-lite"/>
    </source>
</evidence>
<evidence type="ECO:0000313" key="3">
    <source>
        <dbReference type="Proteomes" id="UP000824179"/>
    </source>
</evidence>
<reference evidence="2" key="1">
    <citation type="submission" date="2020-10" db="EMBL/GenBank/DDBJ databases">
        <authorList>
            <person name="Gilroy R."/>
        </authorList>
    </citation>
    <scope>NUCLEOTIDE SEQUENCE</scope>
    <source>
        <strain evidence="2">ChiW25-3613</strain>
    </source>
</reference>
<feature type="region of interest" description="Disordered" evidence="1">
    <location>
        <begin position="1"/>
        <end position="23"/>
    </location>
</feature>
<dbReference type="EMBL" id="DVHB01000026">
    <property type="protein sequence ID" value="HIR38983.1"/>
    <property type="molecule type" value="Genomic_DNA"/>
</dbReference>
<comment type="caution">
    <text evidence="2">The sequence shown here is derived from an EMBL/GenBank/DDBJ whole genome shotgun (WGS) entry which is preliminary data.</text>
</comment>